<evidence type="ECO:0000313" key="1">
    <source>
        <dbReference type="EMBL" id="CAG1977741.1"/>
    </source>
</evidence>
<dbReference type="AlphaFoldDB" id="A0A9N8NIA1"/>
<gene>
    <name evidence="1" type="ORF">MDCFG202_LOCUS170612</name>
</gene>
<comment type="caution">
    <text evidence="1">The sequence shown here is derived from an EMBL/GenBank/DDBJ whole genome shotgun (WGS) entry which is preliminary data.</text>
</comment>
<reference evidence="1" key="1">
    <citation type="submission" date="2021-03" db="EMBL/GenBank/DDBJ databases">
        <authorList>
            <person name="Alouane T."/>
            <person name="Langin T."/>
            <person name="Bonhomme L."/>
        </authorList>
    </citation>
    <scope>NUCLEOTIDE SEQUENCE</scope>
    <source>
        <strain evidence="1">MDC_Fg202</strain>
    </source>
</reference>
<dbReference type="EMBL" id="CAJPIJ010000108">
    <property type="protein sequence ID" value="CAG1977741.1"/>
    <property type="molecule type" value="Genomic_DNA"/>
</dbReference>
<protein>
    <submittedName>
        <fullName evidence="1">Uncharacterized protein</fullName>
    </submittedName>
</protein>
<organism evidence="1 2">
    <name type="scientific">Gibberella zeae</name>
    <name type="common">Wheat head blight fungus</name>
    <name type="synonym">Fusarium graminearum</name>
    <dbReference type="NCBI Taxonomy" id="5518"/>
    <lineage>
        <taxon>Eukaryota</taxon>
        <taxon>Fungi</taxon>
        <taxon>Dikarya</taxon>
        <taxon>Ascomycota</taxon>
        <taxon>Pezizomycotina</taxon>
        <taxon>Sordariomycetes</taxon>
        <taxon>Hypocreomycetidae</taxon>
        <taxon>Hypocreales</taxon>
        <taxon>Nectriaceae</taxon>
        <taxon>Fusarium</taxon>
    </lineage>
</organism>
<accession>A0A9N8NIA1</accession>
<sequence length="68" mass="7403">MRAIEKSQDTEIRAKNKLKIRKHGHCSETTVASDPLLSNLKTQIKTSGGCKQLVSLSSPLSLLAIITL</sequence>
<name>A0A9N8NIA1_GIBZA</name>
<dbReference type="Proteomes" id="UP000746612">
    <property type="component" value="Unassembled WGS sequence"/>
</dbReference>
<evidence type="ECO:0000313" key="2">
    <source>
        <dbReference type="Proteomes" id="UP000746612"/>
    </source>
</evidence>
<proteinExistence type="predicted"/>